<dbReference type="OrthoDB" id="9814072at2"/>
<dbReference type="Proteomes" id="UP000236742">
    <property type="component" value="Unassembled WGS sequence"/>
</dbReference>
<dbReference type="GO" id="GO:0003676">
    <property type="term" value="F:nucleic acid binding"/>
    <property type="evidence" value="ECO:0007669"/>
    <property type="project" value="InterPro"/>
</dbReference>
<name>A0A1H5V7R3_9RHOB</name>
<keyword evidence="3" id="KW-1185">Reference proteome</keyword>
<protein>
    <submittedName>
        <fullName evidence="2">Integrase core domain-containing protein</fullName>
    </submittedName>
</protein>
<dbReference type="InterPro" id="IPR012337">
    <property type="entry name" value="RNaseH-like_sf"/>
</dbReference>
<dbReference type="InterPro" id="IPR036397">
    <property type="entry name" value="RNaseH_sf"/>
</dbReference>
<accession>A0A1H5V7R3</accession>
<dbReference type="GO" id="GO:0015074">
    <property type="term" value="P:DNA integration"/>
    <property type="evidence" value="ECO:0007669"/>
    <property type="project" value="InterPro"/>
</dbReference>
<reference evidence="2 3" key="1">
    <citation type="submission" date="2016-10" db="EMBL/GenBank/DDBJ databases">
        <authorList>
            <person name="de Groot N.N."/>
        </authorList>
    </citation>
    <scope>NUCLEOTIDE SEQUENCE [LARGE SCALE GENOMIC DNA]</scope>
    <source>
        <strain evidence="2 3">DSM 23413</strain>
    </source>
</reference>
<evidence type="ECO:0000313" key="2">
    <source>
        <dbReference type="EMBL" id="SEF83243.1"/>
    </source>
</evidence>
<dbReference type="PROSITE" id="PS50994">
    <property type="entry name" value="INTEGRASE"/>
    <property type="match status" value="1"/>
</dbReference>
<dbReference type="EMBL" id="FNVD01000005">
    <property type="protein sequence ID" value="SEF83243.1"/>
    <property type="molecule type" value="Genomic_DNA"/>
</dbReference>
<gene>
    <name evidence="2" type="ORF">SAMN05421751_105204</name>
</gene>
<evidence type="ECO:0000259" key="1">
    <source>
        <dbReference type="PROSITE" id="PS50994"/>
    </source>
</evidence>
<dbReference type="SUPFAM" id="SSF53098">
    <property type="entry name" value="Ribonuclease H-like"/>
    <property type="match status" value="1"/>
</dbReference>
<sequence>MPPWVLPPRSPEMNGRVERMQATWRYEFYAVYDPPHRIAEFNPLIDAFAHRYNTHRPHDVLGQKPTLHYLFHHDSADPLKAARASRMS</sequence>
<evidence type="ECO:0000313" key="3">
    <source>
        <dbReference type="Proteomes" id="UP000236742"/>
    </source>
</evidence>
<dbReference type="Gene3D" id="3.30.420.10">
    <property type="entry name" value="Ribonuclease H-like superfamily/Ribonuclease H"/>
    <property type="match status" value="1"/>
</dbReference>
<dbReference type="Pfam" id="PF13683">
    <property type="entry name" value="rve_3"/>
    <property type="match status" value="1"/>
</dbReference>
<dbReference type="AlphaFoldDB" id="A0A1H5V7R3"/>
<organism evidence="2 3">
    <name type="scientific">Jhaorihella thermophila</name>
    <dbReference type="NCBI Taxonomy" id="488547"/>
    <lineage>
        <taxon>Bacteria</taxon>
        <taxon>Pseudomonadati</taxon>
        <taxon>Pseudomonadota</taxon>
        <taxon>Alphaproteobacteria</taxon>
        <taxon>Rhodobacterales</taxon>
        <taxon>Paracoccaceae</taxon>
        <taxon>Jhaorihella</taxon>
    </lineage>
</organism>
<proteinExistence type="predicted"/>
<dbReference type="RefSeq" id="WP_160114858.1">
    <property type="nucleotide sequence ID" value="NZ_FNVD01000005.1"/>
</dbReference>
<feature type="domain" description="Integrase catalytic" evidence="1">
    <location>
        <begin position="1"/>
        <end position="73"/>
    </location>
</feature>
<dbReference type="InterPro" id="IPR001584">
    <property type="entry name" value="Integrase_cat-core"/>
</dbReference>